<dbReference type="Proteomes" id="UP001432027">
    <property type="component" value="Unassembled WGS sequence"/>
</dbReference>
<accession>A0AAV5SRG5</accession>
<dbReference type="AlphaFoldDB" id="A0AAV5SRG5"/>
<organism evidence="2 3">
    <name type="scientific">Pristionchus entomophagus</name>
    <dbReference type="NCBI Taxonomy" id="358040"/>
    <lineage>
        <taxon>Eukaryota</taxon>
        <taxon>Metazoa</taxon>
        <taxon>Ecdysozoa</taxon>
        <taxon>Nematoda</taxon>
        <taxon>Chromadorea</taxon>
        <taxon>Rhabditida</taxon>
        <taxon>Rhabditina</taxon>
        <taxon>Diplogasteromorpha</taxon>
        <taxon>Diplogasteroidea</taxon>
        <taxon>Neodiplogasteridae</taxon>
        <taxon>Pristionchus</taxon>
    </lineage>
</organism>
<reference evidence="2" key="1">
    <citation type="submission" date="2023-10" db="EMBL/GenBank/DDBJ databases">
        <title>Genome assembly of Pristionchus species.</title>
        <authorList>
            <person name="Yoshida K."/>
            <person name="Sommer R.J."/>
        </authorList>
    </citation>
    <scope>NUCLEOTIDE SEQUENCE</scope>
    <source>
        <strain evidence="2">RS0144</strain>
    </source>
</reference>
<feature type="transmembrane region" description="Helical" evidence="1">
    <location>
        <begin position="100"/>
        <end position="120"/>
    </location>
</feature>
<name>A0AAV5SRG5_9BILA</name>
<dbReference type="EMBL" id="BTSX01000002">
    <property type="protein sequence ID" value="GMS85372.1"/>
    <property type="molecule type" value="Genomic_DNA"/>
</dbReference>
<feature type="non-terminal residue" evidence="2">
    <location>
        <position position="1"/>
    </location>
</feature>
<gene>
    <name evidence="2" type="ORF">PENTCL1PPCAC_7547</name>
</gene>
<comment type="caution">
    <text evidence="2">The sequence shown here is derived from an EMBL/GenBank/DDBJ whole genome shotgun (WGS) entry which is preliminary data.</text>
</comment>
<evidence type="ECO:0000256" key="1">
    <source>
        <dbReference type="SAM" id="Phobius"/>
    </source>
</evidence>
<keyword evidence="1" id="KW-1133">Transmembrane helix</keyword>
<evidence type="ECO:0000313" key="2">
    <source>
        <dbReference type="EMBL" id="GMS85372.1"/>
    </source>
</evidence>
<keyword evidence="1" id="KW-0812">Transmembrane</keyword>
<keyword evidence="3" id="KW-1185">Reference proteome</keyword>
<evidence type="ECO:0000313" key="3">
    <source>
        <dbReference type="Proteomes" id="UP001432027"/>
    </source>
</evidence>
<feature type="transmembrane region" description="Helical" evidence="1">
    <location>
        <begin position="59"/>
        <end position="79"/>
    </location>
</feature>
<keyword evidence="1" id="KW-0472">Membrane</keyword>
<feature type="non-terminal residue" evidence="2">
    <location>
        <position position="182"/>
    </location>
</feature>
<proteinExistence type="predicted"/>
<sequence length="182" mass="19533">YSVTSLSCPKDQSVSLCIHKDSVAKGAVLVENIDTGHEFLDGRLGRGRFVLSTKRRKRLVGGIASACGLVGVPVVVIFVSSSRLLFRSDRATTDSRYRSMRACTAVLFGLRGAIGSIGLLMTGRACDTVFLRRLRSTSGWLVGALNARILVSSSSSIRLLLDHNDDRITFACAAGAIVGRRC</sequence>
<protein>
    <submittedName>
        <fullName evidence="2">Uncharacterized protein</fullName>
    </submittedName>
</protein>